<dbReference type="Pfam" id="PF00440">
    <property type="entry name" value="TetR_N"/>
    <property type="match status" value="1"/>
</dbReference>
<comment type="caution">
    <text evidence="4">The sequence shown here is derived from an EMBL/GenBank/DDBJ whole genome shotgun (WGS) entry which is preliminary data.</text>
</comment>
<reference evidence="4 5" key="1">
    <citation type="submission" date="2023-07" db="EMBL/GenBank/DDBJ databases">
        <title>Sequencing the genomes of 1000 actinobacteria strains.</title>
        <authorList>
            <person name="Klenk H.-P."/>
        </authorList>
    </citation>
    <scope>NUCLEOTIDE SEQUENCE [LARGE SCALE GENOMIC DNA]</scope>
    <source>
        <strain evidence="4 5">DSM 44109</strain>
    </source>
</reference>
<protein>
    <submittedName>
        <fullName evidence="4">AcrR family transcriptional regulator</fullName>
    </submittedName>
</protein>
<evidence type="ECO:0000259" key="3">
    <source>
        <dbReference type="PROSITE" id="PS50977"/>
    </source>
</evidence>
<evidence type="ECO:0000256" key="2">
    <source>
        <dbReference type="PROSITE-ProRule" id="PRU00335"/>
    </source>
</evidence>
<evidence type="ECO:0000256" key="1">
    <source>
        <dbReference type="ARBA" id="ARBA00023125"/>
    </source>
</evidence>
<accession>A0ABT9RGP2</accession>
<dbReference type="Gene3D" id="1.10.357.10">
    <property type="entry name" value="Tetracycline Repressor, domain 2"/>
    <property type="match status" value="1"/>
</dbReference>
<dbReference type="RefSeq" id="WP_306871334.1">
    <property type="nucleotide sequence ID" value="NZ_JAUSRB010000002.1"/>
</dbReference>
<keyword evidence="1 2" id="KW-0238">DNA-binding</keyword>
<sequence>MRHIMGATRTPRERWIEEGLQALATGGPDAVRVEALAKKLGVTKGGFYGSFADRDALLKAMLETWERESTDEVIDRVEREGGDPRAKIQRAGVLTFSDDRLLPIDLAIRDWARRDEAVAERLRRVDNRRMALLRELIGTFCSDADEVEARSMLAFCVAIGEHFLAADHGDRTRAQVLARAADLLLDRPHGDHSH</sequence>
<name>A0ABT9RGP2_9ACTN</name>
<evidence type="ECO:0000313" key="5">
    <source>
        <dbReference type="Proteomes" id="UP001230426"/>
    </source>
</evidence>
<dbReference type="SUPFAM" id="SSF46689">
    <property type="entry name" value="Homeodomain-like"/>
    <property type="match status" value="1"/>
</dbReference>
<dbReference type="Proteomes" id="UP001230426">
    <property type="component" value="Unassembled WGS sequence"/>
</dbReference>
<gene>
    <name evidence="4" type="ORF">J2S55_007717</name>
</gene>
<dbReference type="EMBL" id="JAUSRB010000002">
    <property type="protein sequence ID" value="MDP9868451.1"/>
    <property type="molecule type" value="Genomic_DNA"/>
</dbReference>
<feature type="DNA-binding region" description="H-T-H motif" evidence="2">
    <location>
        <begin position="32"/>
        <end position="51"/>
    </location>
</feature>
<dbReference type="InterPro" id="IPR050109">
    <property type="entry name" value="HTH-type_TetR-like_transc_reg"/>
</dbReference>
<organism evidence="4 5">
    <name type="scientific">Streptosporangium brasiliense</name>
    <dbReference type="NCBI Taxonomy" id="47480"/>
    <lineage>
        <taxon>Bacteria</taxon>
        <taxon>Bacillati</taxon>
        <taxon>Actinomycetota</taxon>
        <taxon>Actinomycetes</taxon>
        <taxon>Streptosporangiales</taxon>
        <taxon>Streptosporangiaceae</taxon>
        <taxon>Streptosporangium</taxon>
    </lineage>
</organism>
<dbReference type="PANTHER" id="PTHR30055:SF239">
    <property type="entry name" value="TRANSCRIPTIONAL REGULATORY PROTEIN"/>
    <property type="match status" value="1"/>
</dbReference>
<evidence type="ECO:0000313" key="4">
    <source>
        <dbReference type="EMBL" id="MDP9868451.1"/>
    </source>
</evidence>
<dbReference type="PANTHER" id="PTHR30055">
    <property type="entry name" value="HTH-TYPE TRANSCRIPTIONAL REGULATOR RUTR"/>
    <property type="match status" value="1"/>
</dbReference>
<proteinExistence type="predicted"/>
<dbReference type="InterPro" id="IPR009057">
    <property type="entry name" value="Homeodomain-like_sf"/>
</dbReference>
<feature type="domain" description="HTH tetR-type" evidence="3">
    <location>
        <begin position="9"/>
        <end position="69"/>
    </location>
</feature>
<keyword evidence="5" id="KW-1185">Reference proteome</keyword>
<dbReference type="InterPro" id="IPR001647">
    <property type="entry name" value="HTH_TetR"/>
</dbReference>
<dbReference type="PROSITE" id="PS50977">
    <property type="entry name" value="HTH_TETR_2"/>
    <property type="match status" value="1"/>
</dbReference>